<evidence type="ECO:0000313" key="2">
    <source>
        <dbReference type="EMBL" id="HIZ49438.1"/>
    </source>
</evidence>
<evidence type="ECO:0000256" key="1">
    <source>
        <dbReference type="SAM" id="Phobius"/>
    </source>
</evidence>
<keyword evidence="1" id="KW-1133">Transmembrane helix</keyword>
<accession>A0A9D2F4E5</accession>
<organism evidence="2 3">
    <name type="scientific">Candidatus Gemmiger excrementavium</name>
    <dbReference type="NCBI Taxonomy" id="2838608"/>
    <lineage>
        <taxon>Bacteria</taxon>
        <taxon>Bacillati</taxon>
        <taxon>Bacillota</taxon>
        <taxon>Clostridia</taxon>
        <taxon>Eubacteriales</taxon>
        <taxon>Gemmiger</taxon>
    </lineage>
</organism>
<evidence type="ECO:0000313" key="3">
    <source>
        <dbReference type="Proteomes" id="UP000824031"/>
    </source>
</evidence>
<name>A0A9D2F4E5_9FIRM</name>
<feature type="transmembrane region" description="Helical" evidence="1">
    <location>
        <begin position="12"/>
        <end position="33"/>
    </location>
</feature>
<sequence length="105" mass="12305">MTDLWNGLGLENLFVVVALIALAVPAGFGAYWLQRRHTLREMEAIAMQERHLYRMLQEQMHDIEKLRIAQHDAKNELFVLQGFLERDEDAAARDYVAQLLRREEP</sequence>
<reference evidence="2" key="1">
    <citation type="journal article" date="2021" name="PeerJ">
        <title>Extensive microbial diversity within the chicken gut microbiome revealed by metagenomics and culture.</title>
        <authorList>
            <person name="Gilroy R."/>
            <person name="Ravi A."/>
            <person name="Getino M."/>
            <person name="Pursley I."/>
            <person name="Horton D.L."/>
            <person name="Alikhan N.F."/>
            <person name="Baker D."/>
            <person name="Gharbi K."/>
            <person name="Hall N."/>
            <person name="Watson M."/>
            <person name="Adriaenssens E.M."/>
            <person name="Foster-Nyarko E."/>
            <person name="Jarju S."/>
            <person name="Secka A."/>
            <person name="Antonio M."/>
            <person name="Oren A."/>
            <person name="Chaudhuri R.R."/>
            <person name="La Ragione R."/>
            <person name="Hildebrand F."/>
            <person name="Pallen M.J."/>
        </authorList>
    </citation>
    <scope>NUCLEOTIDE SEQUENCE</scope>
    <source>
        <strain evidence="2">3436</strain>
    </source>
</reference>
<keyword evidence="1" id="KW-0472">Membrane</keyword>
<dbReference type="AlphaFoldDB" id="A0A9D2F4E5"/>
<dbReference type="EMBL" id="DXBO01000177">
    <property type="protein sequence ID" value="HIZ49438.1"/>
    <property type="molecule type" value="Genomic_DNA"/>
</dbReference>
<reference evidence="2" key="2">
    <citation type="submission" date="2021-04" db="EMBL/GenBank/DDBJ databases">
        <authorList>
            <person name="Gilroy R."/>
        </authorList>
    </citation>
    <scope>NUCLEOTIDE SEQUENCE</scope>
    <source>
        <strain evidence="2">3436</strain>
    </source>
</reference>
<keyword evidence="1" id="KW-0812">Transmembrane</keyword>
<comment type="caution">
    <text evidence="2">The sequence shown here is derived from an EMBL/GenBank/DDBJ whole genome shotgun (WGS) entry which is preliminary data.</text>
</comment>
<gene>
    <name evidence="2" type="ORF">H9810_12050</name>
</gene>
<protein>
    <submittedName>
        <fullName evidence="2">Uncharacterized protein</fullName>
    </submittedName>
</protein>
<dbReference type="Proteomes" id="UP000824031">
    <property type="component" value="Unassembled WGS sequence"/>
</dbReference>
<proteinExistence type="predicted"/>